<dbReference type="SMART" id="SM00479">
    <property type="entry name" value="EXOIII"/>
    <property type="match status" value="1"/>
</dbReference>
<dbReference type="SUPFAM" id="SSF53098">
    <property type="entry name" value="Ribonuclease H-like"/>
    <property type="match status" value="1"/>
</dbReference>
<dbReference type="InterPro" id="IPR012337">
    <property type="entry name" value="RNaseH-like_sf"/>
</dbReference>
<dbReference type="AlphaFoldDB" id="A0A6A2Y4J0"/>
<evidence type="ECO:0000313" key="6">
    <source>
        <dbReference type="EMBL" id="KAE8670796.1"/>
    </source>
</evidence>
<dbReference type="EMBL" id="VEPZ02001502">
    <property type="protein sequence ID" value="KAE8670796.1"/>
    <property type="molecule type" value="Genomic_DNA"/>
</dbReference>
<keyword evidence="3" id="KW-0269">Exonuclease</keyword>
<dbReference type="PANTHER" id="PTHR30231:SF4">
    <property type="entry name" value="PROTEIN NEN2"/>
    <property type="match status" value="1"/>
</dbReference>
<evidence type="ECO:0000256" key="2">
    <source>
        <dbReference type="ARBA" id="ARBA00022801"/>
    </source>
</evidence>
<feature type="domain" description="Exonuclease" evidence="5">
    <location>
        <begin position="26"/>
        <end position="168"/>
    </location>
</feature>
<accession>A0A6A2Y4J0</accession>
<dbReference type="Proteomes" id="UP000436088">
    <property type="component" value="Unassembled WGS sequence"/>
</dbReference>
<dbReference type="InterPro" id="IPR036397">
    <property type="entry name" value="RNaseH_sf"/>
</dbReference>
<organism evidence="6 7">
    <name type="scientific">Hibiscus syriacus</name>
    <name type="common">Rose of Sharon</name>
    <dbReference type="NCBI Taxonomy" id="106335"/>
    <lineage>
        <taxon>Eukaryota</taxon>
        <taxon>Viridiplantae</taxon>
        <taxon>Streptophyta</taxon>
        <taxon>Embryophyta</taxon>
        <taxon>Tracheophyta</taxon>
        <taxon>Spermatophyta</taxon>
        <taxon>Magnoliopsida</taxon>
        <taxon>eudicotyledons</taxon>
        <taxon>Gunneridae</taxon>
        <taxon>Pentapetalae</taxon>
        <taxon>rosids</taxon>
        <taxon>malvids</taxon>
        <taxon>Malvales</taxon>
        <taxon>Malvaceae</taxon>
        <taxon>Malvoideae</taxon>
        <taxon>Hibiscus</taxon>
    </lineage>
</organism>
<dbReference type="PANTHER" id="PTHR30231">
    <property type="entry name" value="DNA POLYMERASE III SUBUNIT EPSILON"/>
    <property type="match status" value="1"/>
</dbReference>
<proteinExistence type="predicted"/>
<feature type="compositionally biased region" description="Polar residues" evidence="4">
    <location>
        <begin position="183"/>
        <end position="211"/>
    </location>
</feature>
<comment type="caution">
    <text evidence="6">The sequence shown here is derived from an EMBL/GenBank/DDBJ whole genome shotgun (WGS) entry which is preliminary data.</text>
</comment>
<keyword evidence="2" id="KW-0378">Hydrolase</keyword>
<keyword evidence="7" id="KW-1185">Reference proteome</keyword>
<dbReference type="InterPro" id="IPR013520">
    <property type="entry name" value="Ribonucl_H"/>
</dbReference>
<sequence>MQLAPPPPSDFSISLLCFSLLKWFRPLCPMADPKSVLRFGNHRPLAGPRLLNSRIRCHFMRRNGISRNDVVSAPSFSEIAGKVHDLLHGRVWAGHNIVRFDCVRIREAFEKIGRPAPEPKGIIDSLPLLTRRFGRRAGNMKMATLAKSLDDVRMNLEVVKYCATVLFLESSLPDILMRSWGNIQSSPQQPIPNMNNFSSSLSSENVQNRSPRNSEHHPIISLLTHHTGEAYADVSNPVQPDPLDVGVVRNEMKTETLPSDVTMGEKTQLEFQEIDIAEGSSSNAEFLGPNEVSLSSIRASLIPYYGGTHRIRLLRENIALQLFCPRLRVRFGVDGKFLNQAGRPKLSFVADASPSLCEILDACDKAAKTIFEDCGSRSTWKSIVRRNVGTSTIGDREAEAEIHRKDSSGTVQKVVFSKCDAAELGNLFRYGIFVDASSVWKLRLSGDGRHPSGGEETGYTFGLTAAAEPVSESLPLPSPAALAGVIQSSVDRGIGYWLGTWLQISRAKILSLAGYFGYENGTIGRTFRSFRGVVDVAVVVLVWWFCKRIRRWRRGEESVERLKRIIKEKDEVRYSLKCPNENETQQILIQ</sequence>
<reference evidence="6" key="1">
    <citation type="submission" date="2019-09" db="EMBL/GenBank/DDBJ databases">
        <title>Draft genome information of white flower Hibiscus syriacus.</title>
        <authorList>
            <person name="Kim Y.-M."/>
        </authorList>
    </citation>
    <scope>NUCLEOTIDE SEQUENCE [LARGE SCALE GENOMIC DNA]</scope>
    <source>
        <strain evidence="6">YM2019G1</strain>
    </source>
</reference>
<evidence type="ECO:0000313" key="7">
    <source>
        <dbReference type="Proteomes" id="UP000436088"/>
    </source>
</evidence>
<keyword evidence="1" id="KW-0540">Nuclease</keyword>
<gene>
    <name evidence="6" type="ORF">F3Y22_tig00112106pilonHSYRG00010</name>
</gene>
<dbReference type="Gene3D" id="3.30.420.10">
    <property type="entry name" value="Ribonuclease H-like superfamily/Ribonuclease H"/>
    <property type="match status" value="1"/>
</dbReference>
<dbReference type="GO" id="GO:0008408">
    <property type="term" value="F:3'-5' exonuclease activity"/>
    <property type="evidence" value="ECO:0007669"/>
    <property type="project" value="TreeGrafter"/>
</dbReference>
<dbReference type="CDD" id="cd06127">
    <property type="entry name" value="DEDDh"/>
    <property type="match status" value="1"/>
</dbReference>
<evidence type="ECO:0000259" key="5">
    <source>
        <dbReference type="SMART" id="SM00479"/>
    </source>
</evidence>
<dbReference type="GO" id="GO:0003676">
    <property type="term" value="F:nucleic acid binding"/>
    <property type="evidence" value="ECO:0007669"/>
    <property type="project" value="InterPro"/>
</dbReference>
<dbReference type="Pfam" id="PF00929">
    <property type="entry name" value="RNase_T"/>
    <property type="match status" value="1"/>
</dbReference>
<evidence type="ECO:0000256" key="1">
    <source>
        <dbReference type="ARBA" id="ARBA00022722"/>
    </source>
</evidence>
<name>A0A6A2Y4J0_HIBSY</name>
<feature type="region of interest" description="Disordered" evidence="4">
    <location>
        <begin position="183"/>
        <end position="214"/>
    </location>
</feature>
<evidence type="ECO:0000256" key="4">
    <source>
        <dbReference type="SAM" id="MobiDB-lite"/>
    </source>
</evidence>
<protein>
    <submittedName>
        <fullName evidence="6">Protein NEN4</fullName>
    </submittedName>
</protein>
<evidence type="ECO:0000256" key="3">
    <source>
        <dbReference type="ARBA" id="ARBA00022839"/>
    </source>
</evidence>